<dbReference type="Proteomes" id="UP000198975">
    <property type="component" value="Unassembled WGS sequence"/>
</dbReference>
<evidence type="ECO:0000313" key="1">
    <source>
        <dbReference type="EMBL" id="SCB97653.1"/>
    </source>
</evidence>
<organism evidence="1 2">
    <name type="scientific">Kosakonia oryzendophytica</name>
    <dbReference type="NCBI Taxonomy" id="1005665"/>
    <lineage>
        <taxon>Bacteria</taxon>
        <taxon>Pseudomonadati</taxon>
        <taxon>Pseudomonadota</taxon>
        <taxon>Gammaproteobacteria</taxon>
        <taxon>Enterobacterales</taxon>
        <taxon>Enterobacteriaceae</taxon>
        <taxon>Kosakonia</taxon>
    </lineage>
</organism>
<protein>
    <submittedName>
        <fullName evidence="1">Uncharacterized protein</fullName>
    </submittedName>
</protein>
<reference evidence="2" key="1">
    <citation type="submission" date="2016-08" db="EMBL/GenBank/DDBJ databases">
        <authorList>
            <person name="Varghese N."/>
            <person name="Submissions Spin"/>
        </authorList>
    </citation>
    <scope>NUCLEOTIDE SEQUENCE [LARGE SCALE GENOMIC DNA]</scope>
    <source>
        <strain evidence="2">REICA_082</strain>
    </source>
</reference>
<sequence length="69" mass="7980">MRENKQENPSEIMPIEGCENFLYIDPNRMISTLISINEAAVSLHLTPRQKRLVDKIANRIQTQQEDNSP</sequence>
<dbReference type="AlphaFoldDB" id="A0A1C4AST1"/>
<dbReference type="EMBL" id="FMAY01000003">
    <property type="protein sequence ID" value="SCB97653.1"/>
    <property type="molecule type" value="Genomic_DNA"/>
</dbReference>
<evidence type="ECO:0000313" key="2">
    <source>
        <dbReference type="Proteomes" id="UP000198975"/>
    </source>
</evidence>
<accession>A0A1C4AST1</accession>
<proteinExistence type="predicted"/>
<gene>
    <name evidence="1" type="ORF">GA0061071_103299</name>
</gene>
<keyword evidence="2" id="KW-1185">Reference proteome</keyword>
<name>A0A1C4AST1_9ENTR</name>